<evidence type="ECO:0000313" key="2">
    <source>
        <dbReference type="Proteomes" id="UP000789396"/>
    </source>
</evidence>
<proteinExistence type="predicted"/>
<evidence type="ECO:0000313" key="1">
    <source>
        <dbReference type="EMBL" id="CAG8801475.1"/>
    </source>
</evidence>
<gene>
    <name evidence="1" type="ORF">RFULGI_LOCUS17775</name>
</gene>
<keyword evidence="2" id="KW-1185">Reference proteome</keyword>
<dbReference type="Proteomes" id="UP000789396">
    <property type="component" value="Unassembled WGS sequence"/>
</dbReference>
<dbReference type="EMBL" id="CAJVPZ010072406">
    <property type="protein sequence ID" value="CAG8801475.1"/>
    <property type="molecule type" value="Genomic_DNA"/>
</dbReference>
<reference evidence="1" key="1">
    <citation type="submission" date="2021-06" db="EMBL/GenBank/DDBJ databases">
        <authorList>
            <person name="Kallberg Y."/>
            <person name="Tangrot J."/>
            <person name="Rosling A."/>
        </authorList>
    </citation>
    <scope>NUCLEOTIDE SEQUENCE</scope>
    <source>
        <strain evidence="1">IN212</strain>
    </source>
</reference>
<dbReference type="AlphaFoldDB" id="A0A9N9JZI9"/>
<feature type="non-terminal residue" evidence="1">
    <location>
        <position position="1"/>
    </location>
</feature>
<sequence length="40" mass="4672">ELSGIEILEFIVETDILLLNKGIKRKLNSYVDENLEKIIR</sequence>
<comment type="caution">
    <text evidence="1">The sequence shown here is derived from an EMBL/GenBank/DDBJ whole genome shotgun (WGS) entry which is preliminary data.</text>
</comment>
<name>A0A9N9JZI9_9GLOM</name>
<organism evidence="1 2">
    <name type="scientific">Racocetra fulgida</name>
    <dbReference type="NCBI Taxonomy" id="60492"/>
    <lineage>
        <taxon>Eukaryota</taxon>
        <taxon>Fungi</taxon>
        <taxon>Fungi incertae sedis</taxon>
        <taxon>Mucoromycota</taxon>
        <taxon>Glomeromycotina</taxon>
        <taxon>Glomeromycetes</taxon>
        <taxon>Diversisporales</taxon>
        <taxon>Gigasporaceae</taxon>
        <taxon>Racocetra</taxon>
    </lineage>
</organism>
<feature type="non-terminal residue" evidence="1">
    <location>
        <position position="40"/>
    </location>
</feature>
<protein>
    <submittedName>
        <fullName evidence="1">15411_t:CDS:1</fullName>
    </submittedName>
</protein>
<accession>A0A9N9JZI9</accession>